<accession>A0A5B7HVD6</accession>
<dbReference type="Proteomes" id="UP000324222">
    <property type="component" value="Unassembled WGS sequence"/>
</dbReference>
<organism evidence="1 2">
    <name type="scientific">Portunus trituberculatus</name>
    <name type="common">Swimming crab</name>
    <name type="synonym">Neptunus trituberculatus</name>
    <dbReference type="NCBI Taxonomy" id="210409"/>
    <lineage>
        <taxon>Eukaryota</taxon>
        <taxon>Metazoa</taxon>
        <taxon>Ecdysozoa</taxon>
        <taxon>Arthropoda</taxon>
        <taxon>Crustacea</taxon>
        <taxon>Multicrustacea</taxon>
        <taxon>Malacostraca</taxon>
        <taxon>Eumalacostraca</taxon>
        <taxon>Eucarida</taxon>
        <taxon>Decapoda</taxon>
        <taxon>Pleocyemata</taxon>
        <taxon>Brachyura</taxon>
        <taxon>Eubrachyura</taxon>
        <taxon>Portunoidea</taxon>
        <taxon>Portunidae</taxon>
        <taxon>Portuninae</taxon>
        <taxon>Portunus</taxon>
    </lineage>
</organism>
<dbReference type="EMBL" id="VSRR010037458">
    <property type="protein sequence ID" value="MPC73755.1"/>
    <property type="molecule type" value="Genomic_DNA"/>
</dbReference>
<reference evidence="1 2" key="1">
    <citation type="submission" date="2019-05" db="EMBL/GenBank/DDBJ databases">
        <title>Another draft genome of Portunus trituberculatus and its Hox gene families provides insights of decapod evolution.</title>
        <authorList>
            <person name="Jeong J.-H."/>
            <person name="Song I."/>
            <person name="Kim S."/>
            <person name="Choi T."/>
            <person name="Kim D."/>
            <person name="Ryu S."/>
            <person name="Kim W."/>
        </authorList>
    </citation>
    <scope>NUCLEOTIDE SEQUENCE [LARGE SCALE GENOMIC DNA]</scope>
    <source>
        <tissue evidence="1">Muscle</tissue>
    </source>
</reference>
<evidence type="ECO:0000313" key="2">
    <source>
        <dbReference type="Proteomes" id="UP000324222"/>
    </source>
</evidence>
<sequence>MSEMRLLHR</sequence>
<keyword evidence="2" id="KW-1185">Reference proteome</keyword>
<protein>
    <submittedName>
        <fullName evidence="1">Uncharacterized protein</fullName>
    </submittedName>
</protein>
<proteinExistence type="predicted"/>
<evidence type="ECO:0000313" key="1">
    <source>
        <dbReference type="EMBL" id="MPC73755.1"/>
    </source>
</evidence>
<name>A0A5B7HVD6_PORTR</name>
<gene>
    <name evidence="1" type="ORF">E2C01_068092</name>
</gene>
<comment type="caution">
    <text evidence="1">The sequence shown here is derived from an EMBL/GenBank/DDBJ whole genome shotgun (WGS) entry which is preliminary data.</text>
</comment>